<gene>
    <name evidence="2" type="ORF">GSY69_13725</name>
</gene>
<comment type="caution">
    <text evidence="2">The sequence shown here is derived from an EMBL/GenBank/DDBJ whole genome shotgun (WGS) entry which is preliminary data.</text>
</comment>
<reference evidence="2 3" key="1">
    <citation type="submission" date="2020-01" db="EMBL/GenBank/DDBJ databases">
        <authorList>
            <person name="Deng T."/>
        </authorList>
    </citation>
    <scope>NUCLEOTIDE SEQUENCE [LARGE SCALE GENOMIC DNA]</scope>
    <source>
        <strain evidence="2 3">5221</strain>
    </source>
</reference>
<keyword evidence="3" id="KW-1185">Reference proteome</keyword>
<dbReference type="Proteomes" id="UP000469215">
    <property type="component" value="Unassembled WGS sequence"/>
</dbReference>
<evidence type="ECO:0000313" key="3">
    <source>
        <dbReference type="Proteomes" id="UP000469215"/>
    </source>
</evidence>
<evidence type="ECO:0000313" key="2">
    <source>
        <dbReference type="EMBL" id="MYM20986.1"/>
    </source>
</evidence>
<accession>A0A6N9HB13</accession>
<dbReference type="AlphaFoldDB" id="A0A6N9HB13"/>
<keyword evidence="1" id="KW-0812">Transmembrane</keyword>
<organism evidence="2 3">
    <name type="scientific">Brevibacterium rongguiense</name>
    <dbReference type="NCBI Taxonomy" id="2695267"/>
    <lineage>
        <taxon>Bacteria</taxon>
        <taxon>Bacillati</taxon>
        <taxon>Actinomycetota</taxon>
        <taxon>Actinomycetes</taxon>
        <taxon>Micrococcales</taxon>
        <taxon>Brevibacteriaceae</taxon>
        <taxon>Brevibacterium</taxon>
    </lineage>
</organism>
<name>A0A6N9HB13_9MICO</name>
<feature type="transmembrane region" description="Helical" evidence="1">
    <location>
        <begin position="20"/>
        <end position="44"/>
    </location>
</feature>
<keyword evidence="1" id="KW-1133">Transmembrane helix</keyword>
<proteinExistence type="predicted"/>
<protein>
    <submittedName>
        <fullName evidence="2">Uncharacterized protein</fullName>
    </submittedName>
</protein>
<dbReference type="RefSeq" id="WP_160954385.1">
    <property type="nucleotide sequence ID" value="NZ_WWEQ01000117.1"/>
</dbReference>
<sequence length="98" mass="10458">MLIILTIMDVRGGNSLTDILGFIGFCVISFVLPALIAGLTAILLNRFHEALQVITAVTVFLLLVQLTAFIIDAATRSDIAVWNLIGAGTGVGDCRIDR</sequence>
<dbReference type="EMBL" id="WWEQ01000117">
    <property type="protein sequence ID" value="MYM20986.1"/>
    <property type="molecule type" value="Genomic_DNA"/>
</dbReference>
<evidence type="ECO:0000256" key="1">
    <source>
        <dbReference type="SAM" id="Phobius"/>
    </source>
</evidence>
<feature type="transmembrane region" description="Helical" evidence="1">
    <location>
        <begin position="50"/>
        <end position="71"/>
    </location>
</feature>
<keyword evidence="1" id="KW-0472">Membrane</keyword>